<evidence type="ECO:0000256" key="2">
    <source>
        <dbReference type="PROSITE-ProRule" id="PRU00335"/>
    </source>
</evidence>
<protein>
    <submittedName>
        <fullName evidence="4">TetR/AcrR family transcriptional regulator</fullName>
    </submittedName>
</protein>
<name>A0ABP8X3F5_9ACTN</name>
<evidence type="ECO:0000256" key="1">
    <source>
        <dbReference type="ARBA" id="ARBA00023125"/>
    </source>
</evidence>
<dbReference type="PANTHER" id="PTHR30055">
    <property type="entry name" value="HTH-TYPE TRANSCRIPTIONAL REGULATOR RUTR"/>
    <property type="match status" value="1"/>
</dbReference>
<dbReference type="InterPro" id="IPR009057">
    <property type="entry name" value="Homeodomain-like_sf"/>
</dbReference>
<dbReference type="PROSITE" id="PS50977">
    <property type="entry name" value="HTH_TETR_2"/>
    <property type="match status" value="1"/>
</dbReference>
<dbReference type="SUPFAM" id="SSF46689">
    <property type="entry name" value="Homeodomain-like"/>
    <property type="match status" value="1"/>
</dbReference>
<dbReference type="Pfam" id="PF00440">
    <property type="entry name" value="TetR_N"/>
    <property type="match status" value="1"/>
</dbReference>
<evidence type="ECO:0000259" key="3">
    <source>
        <dbReference type="PROSITE" id="PS50977"/>
    </source>
</evidence>
<gene>
    <name evidence="4" type="ORF">GCM10023349_15850</name>
</gene>
<sequence length="205" mass="22755">MLTHLCSSVVDTKRERARPMSPEERRSELTDVTLKLLRVHGRAVTTKHIAEAAGIAEGTVFRAFATKDELIDAAIARAFEPGDLVARIEEIDRDQPLGARLLKVVSILQQRFRATFGLMQKMELVGPPTHLHDSDAANDWRAYLGALLADVVGADADQLTVPVEEFIHVLRLLTFAGSHDKIADGRLMTPEQIVDTILFGLQRRN</sequence>
<dbReference type="InterPro" id="IPR050109">
    <property type="entry name" value="HTH-type_TetR-like_transc_reg"/>
</dbReference>
<accession>A0ABP8X3F5</accession>
<dbReference type="Proteomes" id="UP001499974">
    <property type="component" value="Unassembled WGS sequence"/>
</dbReference>
<keyword evidence="1 2" id="KW-0238">DNA-binding</keyword>
<dbReference type="PANTHER" id="PTHR30055:SF226">
    <property type="entry name" value="HTH-TYPE TRANSCRIPTIONAL REGULATOR PKSA"/>
    <property type="match status" value="1"/>
</dbReference>
<organism evidence="4 5">
    <name type="scientific">Nocardioides conyzicola</name>
    <dbReference type="NCBI Taxonomy" id="1651781"/>
    <lineage>
        <taxon>Bacteria</taxon>
        <taxon>Bacillati</taxon>
        <taxon>Actinomycetota</taxon>
        <taxon>Actinomycetes</taxon>
        <taxon>Propionibacteriales</taxon>
        <taxon>Nocardioidaceae</taxon>
        <taxon>Nocardioides</taxon>
    </lineage>
</organism>
<feature type="DNA-binding region" description="H-T-H motif" evidence="2">
    <location>
        <begin position="45"/>
        <end position="64"/>
    </location>
</feature>
<comment type="caution">
    <text evidence="4">The sequence shown here is derived from an EMBL/GenBank/DDBJ whole genome shotgun (WGS) entry which is preliminary data.</text>
</comment>
<evidence type="ECO:0000313" key="4">
    <source>
        <dbReference type="EMBL" id="GAA4700121.1"/>
    </source>
</evidence>
<dbReference type="EMBL" id="BAABKM010000002">
    <property type="protein sequence ID" value="GAA4700121.1"/>
    <property type="molecule type" value="Genomic_DNA"/>
</dbReference>
<reference evidence="5" key="1">
    <citation type="journal article" date="2019" name="Int. J. Syst. Evol. Microbiol.">
        <title>The Global Catalogue of Microorganisms (GCM) 10K type strain sequencing project: providing services to taxonomists for standard genome sequencing and annotation.</title>
        <authorList>
            <consortium name="The Broad Institute Genomics Platform"/>
            <consortium name="The Broad Institute Genome Sequencing Center for Infectious Disease"/>
            <person name="Wu L."/>
            <person name="Ma J."/>
        </authorList>
    </citation>
    <scope>NUCLEOTIDE SEQUENCE [LARGE SCALE GENOMIC DNA]</scope>
    <source>
        <strain evidence="5">JCM 18531</strain>
    </source>
</reference>
<proteinExistence type="predicted"/>
<dbReference type="Gene3D" id="1.10.357.10">
    <property type="entry name" value="Tetracycline Repressor, domain 2"/>
    <property type="match status" value="1"/>
</dbReference>
<feature type="domain" description="HTH tetR-type" evidence="3">
    <location>
        <begin position="23"/>
        <end position="82"/>
    </location>
</feature>
<keyword evidence="5" id="KW-1185">Reference proteome</keyword>
<dbReference type="InterPro" id="IPR001647">
    <property type="entry name" value="HTH_TetR"/>
</dbReference>
<evidence type="ECO:0000313" key="5">
    <source>
        <dbReference type="Proteomes" id="UP001499974"/>
    </source>
</evidence>